<organism evidence="3 4">
    <name type="scientific">Mytilus coruscus</name>
    <name type="common">Sea mussel</name>
    <dbReference type="NCBI Taxonomy" id="42192"/>
    <lineage>
        <taxon>Eukaryota</taxon>
        <taxon>Metazoa</taxon>
        <taxon>Spiralia</taxon>
        <taxon>Lophotrochozoa</taxon>
        <taxon>Mollusca</taxon>
        <taxon>Bivalvia</taxon>
        <taxon>Autobranchia</taxon>
        <taxon>Pteriomorphia</taxon>
        <taxon>Mytilida</taxon>
        <taxon>Mytiloidea</taxon>
        <taxon>Mytilidae</taxon>
        <taxon>Mytilinae</taxon>
        <taxon>Mytilus</taxon>
    </lineage>
</organism>
<dbReference type="InterPro" id="IPR016186">
    <property type="entry name" value="C-type_lectin-like/link_sf"/>
</dbReference>
<evidence type="ECO:0000259" key="2">
    <source>
        <dbReference type="PROSITE" id="PS50041"/>
    </source>
</evidence>
<keyword evidence="4" id="KW-1185">Reference proteome</keyword>
<name>A0A6J8A7I5_MYTCO</name>
<dbReference type="Proteomes" id="UP000507470">
    <property type="component" value="Unassembled WGS sequence"/>
</dbReference>
<gene>
    <name evidence="3" type="ORF">MCOR_4487</name>
</gene>
<evidence type="ECO:0000313" key="4">
    <source>
        <dbReference type="Proteomes" id="UP000507470"/>
    </source>
</evidence>
<dbReference type="SMART" id="SM00034">
    <property type="entry name" value="CLECT"/>
    <property type="match status" value="1"/>
</dbReference>
<feature type="chain" id="PRO_5027052799" description="C-type lectin domain-containing protein" evidence="1">
    <location>
        <begin position="17"/>
        <end position="185"/>
    </location>
</feature>
<reference evidence="3 4" key="1">
    <citation type="submission" date="2020-06" db="EMBL/GenBank/DDBJ databases">
        <authorList>
            <person name="Li R."/>
            <person name="Bekaert M."/>
        </authorList>
    </citation>
    <scope>NUCLEOTIDE SEQUENCE [LARGE SCALE GENOMIC DNA]</scope>
    <source>
        <strain evidence="4">wild</strain>
    </source>
</reference>
<keyword evidence="1" id="KW-0732">Signal</keyword>
<dbReference type="Pfam" id="PF00059">
    <property type="entry name" value="Lectin_C"/>
    <property type="match status" value="1"/>
</dbReference>
<dbReference type="InterPro" id="IPR050111">
    <property type="entry name" value="C-type_lectin/snaclec_domain"/>
</dbReference>
<dbReference type="OrthoDB" id="441660at2759"/>
<protein>
    <recommendedName>
        <fullName evidence="2">C-type lectin domain-containing protein</fullName>
    </recommendedName>
</protein>
<dbReference type="SUPFAM" id="SSF56436">
    <property type="entry name" value="C-type lectin-like"/>
    <property type="match status" value="1"/>
</dbReference>
<feature type="signal peptide" evidence="1">
    <location>
        <begin position="1"/>
        <end position="16"/>
    </location>
</feature>
<dbReference type="Gene3D" id="3.10.100.10">
    <property type="entry name" value="Mannose-Binding Protein A, subunit A"/>
    <property type="match status" value="1"/>
</dbReference>
<feature type="domain" description="C-type lectin" evidence="2">
    <location>
        <begin position="60"/>
        <end position="180"/>
    </location>
</feature>
<dbReference type="AlphaFoldDB" id="A0A6J8A7I5"/>
<dbReference type="InterPro" id="IPR001304">
    <property type="entry name" value="C-type_lectin-like"/>
</dbReference>
<accession>A0A6J8A7I5</accession>
<dbReference type="PROSITE" id="PS50041">
    <property type="entry name" value="C_TYPE_LECTIN_2"/>
    <property type="match status" value="1"/>
</dbReference>
<proteinExistence type="predicted"/>
<dbReference type="InterPro" id="IPR016187">
    <property type="entry name" value="CTDL_fold"/>
</dbReference>
<sequence>MTRVAMVTLLVVMCTALILEVKSIHKRKRNSESLRLKRYLVEPRFRKNCRPGGWWSKGFGTCVYISAYKDLKSHSEAMAACKQLKGMLFYPSNAWETKGITMRALANSEKISNQFYWTSGHVYEYQWTWGVDPFKYPFSAPNWAKGQPDGKLLEQCIAVNITDGMMHDKPCATRYNYICKTKTKG</sequence>
<dbReference type="PANTHER" id="PTHR22803">
    <property type="entry name" value="MANNOSE, PHOSPHOLIPASE, LECTIN RECEPTOR RELATED"/>
    <property type="match status" value="1"/>
</dbReference>
<dbReference type="EMBL" id="CACVKT020000769">
    <property type="protein sequence ID" value="CAC5362866.1"/>
    <property type="molecule type" value="Genomic_DNA"/>
</dbReference>
<dbReference type="CDD" id="cd00037">
    <property type="entry name" value="CLECT"/>
    <property type="match status" value="1"/>
</dbReference>
<evidence type="ECO:0000313" key="3">
    <source>
        <dbReference type="EMBL" id="CAC5362866.1"/>
    </source>
</evidence>
<evidence type="ECO:0000256" key="1">
    <source>
        <dbReference type="SAM" id="SignalP"/>
    </source>
</evidence>